<feature type="domain" description="Fe-S metabolism associated" evidence="2">
    <location>
        <begin position="148"/>
        <end position="264"/>
    </location>
</feature>
<dbReference type="SUPFAM" id="SSF82649">
    <property type="entry name" value="SufE/NifU"/>
    <property type="match status" value="1"/>
</dbReference>
<dbReference type="PANTHER" id="PTHR43597">
    <property type="entry name" value="SULFUR ACCEPTOR PROTEIN CSDE"/>
    <property type="match status" value="1"/>
</dbReference>
<sequence>MSTALTYSDLSSAEQTAYDIHLRQYLKASAAKEHLLADGTMQRADMAEAAMKRLKPPYLINLWAAMHVAYYTWKISGITRRCAQAGAQLEAFMRTHAQQHDRTGCVRESFPEFPADIEPWPELAVEAATSPDYPVALHHIIASFGNAAPDERLRLLLDYAQRMPELPAELQNARDTMEHVNECQAPVFLLAQLRDGKVHYYIDVPQDAPTVRGFAGLLYHGLNGATPAAIAATPSDLDVQLGLQKVLSPLRLVGLTALASRMKQNARALATTA</sequence>
<dbReference type="InterPro" id="IPR003808">
    <property type="entry name" value="Fe-S_metab-assoc_dom"/>
</dbReference>
<gene>
    <name evidence="3" type="ORF">FJZ47_21815</name>
</gene>
<name>A0A938B6E2_UNCTE</name>
<dbReference type="Proteomes" id="UP000712673">
    <property type="component" value="Unassembled WGS sequence"/>
</dbReference>
<accession>A0A938B6E2</accession>
<evidence type="ECO:0000259" key="2">
    <source>
        <dbReference type="Pfam" id="PF02657"/>
    </source>
</evidence>
<evidence type="ECO:0000256" key="1">
    <source>
        <dbReference type="ARBA" id="ARBA00010282"/>
    </source>
</evidence>
<dbReference type="Pfam" id="PF02657">
    <property type="entry name" value="SufE"/>
    <property type="match status" value="1"/>
</dbReference>
<dbReference type="EMBL" id="VGLS01000900">
    <property type="protein sequence ID" value="MBM3226410.1"/>
    <property type="molecule type" value="Genomic_DNA"/>
</dbReference>
<comment type="similarity">
    <text evidence="1">Belongs to the SufE family.</text>
</comment>
<evidence type="ECO:0000313" key="3">
    <source>
        <dbReference type="EMBL" id="MBM3226410.1"/>
    </source>
</evidence>
<organism evidence="3 4">
    <name type="scientific">Tectimicrobiota bacterium</name>
    <dbReference type="NCBI Taxonomy" id="2528274"/>
    <lineage>
        <taxon>Bacteria</taxon>
        <taxon>Pseudomonadati</taxon>
        <taxon>Nitrospinota/Tectimicrobiota group</taxon>
        <taxon>Candidatus Tectimicrobiota</taxon>
    </lineage>
</organism>
<reference evidence="3" key="1">
    <citation type="submission" date="2019-03" db="EMBL/GenBank/DDBJ databases">
        <title>Lake Tanganyika Metagenome-Assembled Genomes (MAGs).</title>
        <authorList>
            <person name="Tran P."/>
        </authorList>
    </citation>
    <scope>NUCLEOTIDE SEQUENCE</scope>
    <source>
        <strain evidence="3">K_DeepCast_65m_m2_066</strain>
    </source>
</reference>
<protein>
    <submittedName>
        <fullName evidence="3">SufE family protein</fullName>
    </submittedName>
</protein>
<dbReference type="AlphaFoldDB" id="A0A938B6E2"/>
<proteinExistence type="inferred from homology"/>
<evidence type="ECO:0000313" key="4">
    <source>
        <dbReference type="Proteomes" id="UP000712673"/>
    </source>
</evidence>
<dbReference type="Gene3D" id="3.90.1010.10">
    <property type="match status" value="1"/>
</dbReference>
<comment type="caution">
    <text evidence="3">The sequence shown here is derived from an EMBL/GenBank/DDBJ whole genome shotgun (WGS) entry which is preliminary data.</text>
</comment>
<dbReference type="PANTHER" id="PTHR43597:SF5">
    <property type="entry name" value="SUFE-LIKE PROTEIN 2, CHLOROPLASTIC"/>
    <property type="match status" value="1"/>
</dbReference>